<dbReference type="EMBL" id="CAJNOG010000004">
    <property type="protein sequence ID" value="CAF0729018.1"/>
    <property type="molecule type" value="Genomic_DNA"/>
</dbReference>
<keyword evidence="2" id="KW-0812">Transmembrane</keyword>
<keyword evidence="1" id="KW-0813">Transport</keyword>
<evidence type="ECO:0000313" key="4">
    <source>
        <dbReference type="Proteomes" id="UP000663845"/>
    </source>
</evidence>
<keyword evidence="2" id="KW-0472">Membrane</keyword>
<dbReference type="Gene3D" id="1.10.3080.10">
    <property type="entry name" value="Clc chloride channel"/>
    <property type="match status" value="1"/>
</dbReference>
<dbReference type="GO" id="GO:0005886">
    <property type="term" value="C:plasma membrane"/>
    <property type="evidence" value="ECO:0007669"/>
    <property type="project" value="TreeGrafter"/>
</dbReference>
<keyword evidence="2" id="KW-1133">Transmembrane helix</keyword>
<name>A0A813N064_9BILA</name>
<dbReference type="PANTHER" id="PTHR45711:SF6">
    <property type="entry name" value="CHLORIDE CHANNEL PROTEIN"/>
    <property type="match status" value="1"/>
</dbReference>
<proteinExistence type="predicted"/>
<evidence type="ECO:0000256" key="1">
    <source>
        <dbReference type="ARBA" id="ARBA00023065"/>
    </source>
</evidence>
<gene>
    <name evidence="3" type="ORF">JYZ213_LOCUS1041</name>
</gene>
<dbReference type="SUPFAM" id="SSF81340">
    <property type="entry name" value="Clc chloride channel"/>
    <property type="match status" value="1"/>
</dbReference>
<feature type="transmembrane region" description="Helical" evidence="2">
    <location>
        <begin position="106"/>
        <end position="126"/>
    </location>
</feature>
<dbReference type="GO" id="GO:0005247">
    <property type="term" value="F:voltage-gated chloride channel activity"/>
    <property type="evidence" value="ECO:0007669"/>
    <property type="project" value="TreeGrafter"/>
</dbReference>
<dbReference type="Proteomes" id="UP000663845">
    <property type="component" value="Unassembled WGS sequence"/>
</dbReference>
<keyword evidence="1" id="KW-0406">Ion transport</keyword>
<evidence type="ECO:0000256" key="2">
    <source>
        <dbReference type="SAM" id="Phobius"/>
    </source>
</evidence>
<sequence>MFITDEQSFLPINPFAEPTTTMSSTTNPNHPHIGDDDMIDIDFRNTTNEKLNSGVMNVDLVNTRYDDFQTIDWLKDLMRDRFRHRLLRAKTRQSFLNKILMYHDAWSGWLCVLLVGLSAGVIAGVIDIGTNWISHLKHGICLNAFWLNREQCCWASRNLQYTNVNTEECTEWFTWPQVFGTYKTGAGQFLLSYIMYIFWSTIFASFAVLLVKVFAPYACGSGIPEVKNRKF</sequence>
<feature type="transmembrane region" description="Helical" evidence="2">
    <location>
        <begin position="193"/>
        <end position="215"/>
    </location>
</feature>
<organism evidence="3 4">
    <name type="scientific">Adineta steineri</name>
    <dbReference type="NCBI Taxonomy" id="433720"/>
    <lineage>
        <taxon>Eukaryota</taxon>
        <taxon>Metazoa</taxon>
        <taxon>Spiralia</taxon>
        <taxon>Gnathifera</taxon>
        <taxon>Rotifera</taxon>
        <taxon>Eurotatoria</taxon>
        <taxon>Bdelloidea</taxon>
        <taxon>Adinetida</taxon>
        <taxon>Adinetidae</taxon>
        <taxon>Adineta</taxon>
    </lineage>
</organism>
<accession>A0A813N064</accession>
<comment type="caution">
    <text evidence="3">The sequence shown here is derived from an EMBL/GenBank/DDBJ whole genome shotgun (WGS) entry which is preliminary data.</text>
</comment>
<dbReference type="GO" id="GO:0005794">
    <property type="term" value="C:Golgi apparatus"/>
    <property type="evidence" value="ECO:0007669"/>
    <property type="project" value="TreeGrafter"/>
</dbReference>
<reference evidence="3" key="1">
    <citation type="submission" date="2021-02" db="EMBL/GenBank/DDBJ databases">
        <authorList>
            <person name="Nowell W R."/>
        </authorList>
    </citation>
    <scope>NUCLEOTIDE SEQUENCE</scope>
</reference>
<evidence type="ECO:0000313" key="3">
    <source>
        <dbReference type="EMBL" id="CAF0729018.1"/>
    </source>
</evidence>
<dbReference type="GO" id="GO:0008021">
    <property type="term" value="C:synaptic vesicle"/>
    <property type="evidence" value="ECO:0007669"/>
    <property type="project" value="TreeGrafter"/>
</dbReference>
<dbReference type="InterPro" id="IPR014743">
    <property type="entry name" value="Cl-channel_core"/>
</dbReference>
<dbReference type="GO" id="GO:0005769">
    <property type="term" value="C:early endosome"/>
    <property type="evidence" value="ECO:0007669"/>
    <property type="project" value="TreeGrafter"/>
</dbReference>
<dbReference type="PANTHER" id="PTHR45711">
    <property type="entry name" value="CHLORIDE CHANNEL PROTEIN"/>
    <property type="match status" value="1"/>
</dbReference>
<dbReference type="AlphaFoldDB" id="A0A813N064"/>
<protein>
    <submittedName>
        <fullName evidence="3">Uncharacterized protein</fullName>
    </submittedName>
</protein>